<sequence length="87" mass="10112">MIEQLKKKELKANVGLLRYGLMRFTLRKNADNAVHNAVILEEVCKLAYDSLNLNSDIDSIDNNLLDNHFLRKHGANYYYGQSNREEK</sequence>
<dbReference type="AlphaFoldDB" id="A0A9W6DAN9"/>
<keyword evidence="2" id="KW-1185">Reference proteome</keyword>
<dbReference type="EMBL" id="BQXY01000003">
    <property type="protein sequence ID" value="GKU25424.1"/>
    <property type="molecule type" value="Genomic_DNA"/>
</dbReference>
<dbReference type="Gene3D" id="3.40.225.10">
    <property type="entry name" value="Class II aldolase/adducin N-terminal domain"/>
    <property type="match status" value="1"/>
</dbReference>
<dbReference type="RefSeq" id="WP_261852389.1">
    <property type="nucleotide sequence ID" value="NZ_BQXY01000003.1"/>
</dbReference>
<proteinExistence type="predicted"/>
<reference evidence="1" key="1">
    <citation type="journal article" date="2023" name="Int. J. Syst. Evol. Microbiol.">
        <title>&lt;i&gt;Clostridium folliculivorans&lt;/i&gt; sp. nov., isolated from soil samples of an organic paddy in Japan.</title>
        <authorList>
            <person name="Tazawa J."/>
            <person name="Kobayashi H."/>
            <person name="Tanizawa Y."/>
            <person name="Uchino A."/>
            <person name="Tanaka F."/>
            <person name="Urashima Y."/>
            <person name="Miura S."/>
            <person name="Sakamoto M."/>
            <person name="Ohkuma M."/>
            <person name="Tohno M."/>
        </authorList>
    </citation>
    <scope>NUCLEOTIDE SEQUENCE</scope>
    <source>
        <strain evidence="1">D1-1</strain>
    </source>
</reference>
<evidence type="ECO:0000313" key="1">
    <source>
        <dbReference type="EMBL" id="GKU25424.1"/>
    </source>
</evidence>
<protein>
    <submittedName>
        <fullName evidence="1">Uncharacterized protein</fullName>
    </submittedName>
</protein>
<comment type="caution">
    <text evidence="1">The sequence shown here is derived from an EMBL/GenBank/DDBJ whole genome shotgun (WGS) entry which is preliminary data.</text>
</comment>
<gene>
    <name evidence="1" type="ORF">CFOLD11_22500</name>
</gene>
<dbReference type="InterPro" id="IPR036409">
    <property type="entry name" value="Aldolase_II/adducin_N_sf"/>
</dbReference>
<dbReference type="Proteomes" id="UP001057868">
    <property type="component" value="Unassembled WGS sequence"/>
</dbReference>
<name>A0A9W6DAN9_9CLOT</name>
<organism evidence="1 2">
    <name type="scientific">Clostridium folliculivorans</name>
    <dbReference type="NCBI Taxonomy" id="2886038"/>
    <lineage>
        <taxon>Bacteria</taxon>
        <taxon>Bacillati</taxon>
        <taxon>Bacillota</taxon>
        <taxon>Clostridia</taxon>
        <taxon>Eubacteriales</taxon>
        <taxon>Clostridiaceae</taxon>
        <taxon>Clostridium</taxon>
    </lineage>
</organism>
<evidence type="ECO:0000313" key="2">
    <source>
        <dbReference type="Proteomes" id="UP001057868"/>
    </source>
</evidence>
<accession>A0A9W6DAN9</accession>